<gene>
    <name evidence="2" type="ORF">ENV88_03165</name>
</gene>
<dbReference type="Pfam" id="PF05168">
    <property type="entry name" value="HEPN"/>
    <property type="match status" value="1"/>
</dbReference>
<evidence type="ECO:0000259" key="1">
    <source>
        <dbReference type="PROSITE" id="PS50910"/>
    </source>
</evidence>
<sequence length="131" mass="14758">MVREEARNWYEGALVDLEEARSALAGGRYNWALFAAHQAVEKALKAAFMVLKRSLPPRTHDLTRLLSELDLSLPGELETGISELSPYYTVARYPNAGFEKPWKSIERGVAERLVQVAERVVEIVGERAGFR</sequence>
<proteinExistence type="predicted"/>
<accession>A0A7C3WKB4</accession>
<dbReference type="AlphaFoldDB" id="A0A7C3WKB4"/>
<dbReference type="PROSITE" id="PS50910">
    <property type="entry name" value="HEPN"/>
    <property type="match status" value="1"/>
</dbReference>
<organism evidence="2">
    <name type="scientific">Thermofilum pendens</name>
    <dbReference type="NCBI Taxonomy" id="2269"/>
    <lineage>
        <taxon>Archaea</taxon>
        <taxon>Thermoproteota</taxon>
        <taxon>Thermoprotei</taxon>
        <taxon>Thermofilales</taxon>
        <taxon>Thermofilaceae</taxon>
        <taxon>Thermofilum</taxon>
    </lineage>
</organism>
<dbReference type="Gene3D" id="1.20.120.330">
    <property type="entry name" value="Nucleotidyltransferases domain 2"/>
    <property type="match status" value="1"/>
</dbReference>
<feature type="domain" description="HEPN" evidence="1">
    <location>
        <begin position="10"/>
        <end position="120"/>
    </location>
</feature>
<dbReference type="InterPro" id="IPR007842">
    <property type="entry name" value="HEPN_dom"/>
</dbReference>
<dbReference type="SUPFAM" id="SSF81593">
    <property type="entry name" value="Nucleotidyltransferase substrate binding subunit/domain"/>
    <property type="match status" value="1"/>
</dbReference>
<comment type="caution">
    <text evidence="2">The sequence shown here is derived from an EMBL/GenBank/DDBJ whole genome shotgun (WGS) entry which is preliminary data.</text>
</comment>
<protein>
    <submittedName>
        <fullName evidence="2">HEPN domain-containing protein</fullName>
    </submittedName>
</protein>
<name>A0A7C3WKB4_THEPE</name>
<dbReference type="SMART" id="SM00748">
    <property type="entry name" value="HEPN"/>
    <property type="match status" value="1"/>
</dbReference>
<reference evidence="2" key="1">
    <citation type="journal article" date="2020" name="mSystems">
        <title>Genome- and Community-Level Interaction Insights into Carbon Utilization and Element Cycling Functions of Hydrothermarchaeota in Hydrothermal Sediment.</title>
        <authorList>
            <person name="Zhou Z."/>
            <person name="Liu Y."/>
            <person name="Xu W."/>
            <person name="Pan J."/>
            <person name="Luo Z.H."/>
            <person name="Li M."/>
        </authorList>
    </citation>
    <scope>NUCLEOTIDE SEQUENCE [LARGE SCALE GENOMIC DNA]</scope>
    <source>
        <strain evidence="2">SpSt-8</strain>
    </source>
</reference>
<evidence type="ECO:0000313" key="2">
    <source>
        <dbReference type="EMBL" id="HGB25040.1"/>
    </source>
</evidence>
<dbReference type="EMBL" id="DTIB01000072">
    <property type="protein sequence ID" value="HGB25040.1"/>
    <property type="molecule type" value="Genomic_DNA"/>
</dbReference>